<evidence type="ECO:0000313" key="4">
    <source>
        <dbReference type="Proteomes" id="UP000287651"/>
    </source>
</evidence>
<sequence>MDFAIPPLRRGVGAFIVMVTWHPYLRSLLCLLLTMSSYFVVASVVLAVRCVACLLPLEKVGLAPPYLCQVDRMTADPLMLVSGRAQSRRVSHVVGPAIRGRRDVAARSTFVISFPPPPPPKDLLEAPNLGAEDEVL</sequence>
<accession>A0A426XBU0</accession>
<dbReference type="Proteomes" id="UP000287651">
    <property type="component" value="Unassembled WGS sequence"/>
</dbReference>
<feature type="region of interest" description="Disordered" evidence="1">
    <location>
        <begin position="116"/>
        <end position="136"/>
    </location>
</feature>
<evidence type="ECO:0000256" key="2">
    <source>
        <dbReference type="SAM" id="Phobius"/>
    </source>
</evidence>
<dbReference type="AlphaFoldDB" id="A0A426XBU0"/>
<keyword evidence="2" id="KW-0472">Membrane</keyword>
<keyword evidence="2" id="KW-1133">Transmembrane helix</keyword>
<comment type="caution">
    <text evidence="3">The sequence shown here is derived from an EMBL/GenBank/DDBJ whole genome shotgun (WGS) entry which is preliminary data.</text>
</comment>
<keyword evidence="2" id="KW-0812">Transmembrane</keyword>
<dbReference type="EMBL" id="AMZH03022853">
    <property type="protein sequence ID" value="RRT36961.1"/>
    <property type="molecule type" value="Genomic_DNA"/>
</dbReference>
<evidence type="ECO:0000313" key="3">
    <source>
        <dbReference type="EMBL" id="RRT36961.1"/>
    </source>
</evidence>
<evidence type="ECO:0000256" key="1">
    <source>
        <dbReference type="SAM" id="MobiDB-lite"/>
    </source>
</evidence>
<organism evidence="3 4">
    <name type="scientific">Ensete ventricosum</name>
    <name type="common">Abyssinian banana</name>
    <name type="synonym">Musa ensete</name>
    <dbReference type="NCBI Taxonomy" id="4639"/>
    <lineage>
        <taxon>Eukaryota</taxon>
        <taxon>Viridiplantae</taxon>
        <taxon>Streptophyta</taxon>
        <taxon>Embryophyta</taxon>
        <taxon>Tracheophyta</taxon>
        <taxon>Spermatophyta</taxon>
        <taxon>Magnoliopsida</taxon>
        <taxon>Liliopsida</taxon>
        <taxon>Zingiberales</taxon>
        <taxon>Musaceae</taxon>
        <taxon>Ensete</taxon>
    </lineage>
</organism>
<reference evidence="3 4" key="1">
    <citation type="journal article" date="2014" name="Agronomy (Basel)">
        <title>A Draft Genome Sequence for Ensete ventricosum, the Drought-Tolerant Tree Against Hunger.</title>
        <authorList>
            <person name="Harrison J."/>
            <person name="Moore K.A."/>
            <person name="Paszkiewicz K."/>
            <person name="Jones T."/>
            <person name="Grant M."/>
            <person name="Ambacheew D."/>
            <person name="Muzemil S."/>
            <person name="Studholme D.J."/>
        </authorList>
    </citation>
    <scope>NUCLEOTIDE SEQUENCE [LARGE SCALE GENOMIC DNA]</scope>
</reference>
<proteinExistence type="predicted"/>
<name>A0A426XBU0_ENSVE</name>
<protein>
    <submittedName>
        <fullName evidence="3">Uncharacterized protein</fullName>
    </submittedName>
</protein>
<gene>
    <name evidence="3" type="ORF">B296_00053082</name>
</gene>
<feature type="transmembrane region" description="Helical" evidence="2">
    <location>
        <begin position="28"/>
        <end position="48"/>
    </location>
</feature>